<gene>
    <name evidence="12" type="ORF">DFE_0967</name>
</gene>
<dbReference type="PANTHER" id="PTHR43394:SF1">
    <property type="entry name" value="ATP-BINDING CASSETTE SUB-FAMILY B MEMBER 10, MITOCHONDRIAL"/>
    <property type="match status" value="1"/>
</dbReference>
<comment type="subcellular location">
    <subcellularLocation>
        <location evidence="1">Cell membrane</location>
        <topology evidence="1">Multi-pass membrane protein</topology>
    </subcellularLocation>
</comment>
<dbReference type="PROSITE" id="PS00211">
    <property type="entry name" value="ABC_TRANSPORTER_1"/>
    <property type="match status" value="1"/>
</dbReference>
<dbReference type="PROSITE" id="PS50929">
    <property type="entry name" value="ABC_TM1F"/>
    <property type="match status" value="1"/>
</dbReference>
<dbReference type="InterPro" id="IPR027417">
    <property type="entry name" value="P-loop_NTPase"/>
</dbReference>
<evidence type="ECO:0000313" key="12">
    <source>
        <dbReference type="EMBL" id="BBD07693.1"/>
    </source>
</evidence>
<dbReference type="InterPro" id="IPR039421">
    <property type="entry name" value="Type_1_exporter"/>
</dbReference>
<evidence type="ECO:0000256" key="1">
    <source>
        <dbReference type="ARBA" id="ARBA00004651"/>
    </source>
</evidence>
<dbReference type="GO" id="GO:0005886">
    <property type="term" value="C:plasma membrane"/>
    <property type="evidence" value="ECO:0007669"/>
    <property type="project" value="UniProtKB-SubCell"/>
</dbReference>
<sequence length="594" mass="65842">MGSDKKQFSIKSIPLLKRCLSYFSPYKGRIALALISMAIVAGASTFSAYLSQPAWDEIFDKHDQTALVIYPLLFVLTFLGKGLFRYLQNYLMRMCGLKVLERLRNELHEKILRLPMGYFDDTQVGMLQSRIIMDVNMIRNSLPAIVMLIRSCLEVVGYMGVAIYMNPKLASMAIFIFPLAVYPIIFFGKKLRKIGRKNQSKISDISVILNEVFNGARVVKAFANERGENDRFAKENERLVSIAEKEVIFSELSSPIMDFIGAMGIAVVMWYCGGQVMAGDVSQGQFIAFVVAAGLIYAPIKKFNSNNMEIQRALAGAERVFEILDSPDIVEEQGGDIRFEPPFSELKLEHVSFSYPGCQRPALADVSLTVKAGQRIALVGPSGSGKTTLVNLIPRFYLPQEGQIHLNGLPLEDYTLDSLRRNVGIVSQDAFLFDTTVAANIAYGQGATDQERVESCARTAYAHEFVTEMPKGYDTVLGERGVKMSGGQKQRLTIARALFKNPPLLILDEATSALDTEAERKVQAALENLMQNRTSVVIAHRLSTVISADLIVVMQNGRIVNTGTHAELLAKCELYARLHAMQFQDEPQAAGPAC</sequence>
<evidence type="ECO:0000256" key="9">
    <source>
        <dbReference type="SAM" id="Phobius"/>
    </source>
</evidence>
<evidence type="ECO:0000256" key="6">
    <source>
        <dbReference type="ARBA" id="ARBA00022840"/>
    </source>
</evidence>
<accession>A0A2Z6AWW7</accession>
<keyword evidence="6" id="KW-0067">ATP-binding</keyword>
<dbReference type="EMBL" id="AP017378">
    <property type="protein sequence ID" value="BBD07693.1"/>
    <property type="molecule type" value="Genomic_DNA"/>
</dbReference>
<evidence type="ECO:0000256" key="4">
    <source>
        <dbReference type="ARBA" id="ARBA00022692"/>
    </source>
</evidence>
<dbReference type="KEGG" id="dfl:DFE_0967"/>
<feature type="domain" description="ABC transmembrane type-1" evidence="11">
    <location>
        <begin position="31"/>
        <end position="312"/>
    </location>
</feature>
<reference evidence="12 13" key="1">
    <citation type="journal article" date="2018" name="Sci. Adv.">
        <title>Multi-heme cytochromes provide a pathway for survival in energy-limited environments.</title>
        <authorList>
            <person name="Deng X."/>
            <person name="Dohmae N."/>
            <person name="Nealson K.H."/>
            <person name="Hashimoto K."/>
            <person name="Okamoto A."/>
        </authorList>
    </citation>
    <scope>NUCLEOTIDE SEQUENCE [LARGE SCALE GENOMIC DNA]</scope>
    <source>
        <strain evidence="12 13">IS5</strain>
    </source>
</reference>
<dbReference type="GO" id="GO:0015421">
    <property type="term" value="F:ABC-type oligopeptide transporter activity"/>
    <property type="evidence" value="ECO:0007669"/>
    <property type="project" value="TreeGrafter"/>
</dbReference>
<dbReference type="Gene3D" id="1.20.1560.10">
    <property type="entry name" value="ABC transporter type 1, transmembrane domain"/>
    <property type="match status" value="1"/>
</dbReference>
<evidence type="ECO:0000313" key="13">
    <source>
        <dbReference type="Proteomes" id="UP000269883"/>
    </source>
</evidence>
<evidence type="ECO:0000256" key="5">
    <source>
        <dbReference type="ARBA" id="ARBA00022741"/>
    </source>
</evidence>
<dbReference type="GO" id="GO:0005524">
    <property type="term" value="F:ATP binding"/>
    <property type="evidence" value="ECO:0007669"/>
    <property type="project" value="UniProtKB-KW"/>
</dbReference>
<dbReference type="SUPFAM" id="SSF52540">
    <property type="entry name" value="P-loop containing nucleoside triphosphate hydrolases"/>
    <property type="match status" value="1"/>
</dbReference>
<evidence type="ECO:0000256" key="7">
    <source>
        <dbReference type="ARBA" id="ARBA00022989"/>
    </source>
</evidence>
<dbReference type="PROSITE" id="PS50893">
    <property type="entry name" value="ABC_TRANSPORTER_2"/>
    <property type="match status" value="1"/>
</dbReference>
<keyword evidence="4 9" id="KW-0812">Transmembrane</keyword>
<protein>
    <submittedName>
        <fullName evidence="12">ABC transporter related protein</fullName>
    </submittedName>
</protein>
<dbReference type="InterPro" id="IPR003439">
    <property type="entry name" value="ABC_transporter-like_ATP-bd"/>
</dbReference>
<keyword evidence="5" id="KW-0547">Nucleotide-binding</keyword>
<feature type="transmembrane region" description="Helical" evidence="9">
    <location>
        <begin position="30"/>
        <end position="50"/>
    </location>
</feature>
<proteinExistence type="predicted"/>
<dbReference type="Proteomes" id="UP000269883">
    <property type="component" value="Chromosome"/>
</dbReference>
<dbReference type="InterPro" id="IPR036640">
    <property type="entry name" value="ABC1_TM_sf"/>
</dbReference>
<keyword evidence="13" id="KW-1185">Reference proteome</keyword>
<keyword evidence="3" id="KW-1003">Cell membrane</keyword>
<keyword evidence="8 9" id="KW-0472">Membrane</keyword>
<organism evidence="12 13">
    <name type="scientific">Desulfovibrio ferrophilus</name>
    <dbReference type="NCBI Taxonomy" id="241368"/>
    <lineage>
        <taxon>Bacteria</taxon>
        <taxon>Pseudomonadati</taxon>
        <taxon>Thermodesulfobacteriota</taxon>
        <taxon>Desulfovibrionia</taxon>
        <taxon>Desulfovibrionales</taxon>
        <taxon>Desulfovibrionaceae</taxon>
        <taxon>Desulfovibrio</taxon>
    </lineage>
</organism>
<name>A0A2Z6AWW7_9BACT</name>
<feature type="transmembrane region" description="Helical" evidence="9">
    <location>
        <begin position="284"/>
        <end position="300"/>
    </location>
</feature>
<dbReference type="SMART" id="SM00382">
    <property type="entry name" value="AAA"/>
    <property type="match status" value="1"/>
</dbReference>
<dbReference type="RefSeq" id="WP_232034876.1">
    <property type="nucleotide sequence ID" value="NZ_AP017378.1"/>
</dbReference>
<feature type="domain" description="ABC transporter" evidence="10">
    <location>
        <begin position="346"/>
        <end position="581"/>
    </location>
</feature>
<evidence type="ECO:0000259" key="11">
    <source>
        <dbReference type="PROSITE" id="PS50929"/>
    </source>
</evidence>
<dbReference type="Gene3D" id="3.40.50.300">
    <property type="entry name" value="P-loop containing nucleotide triphosphate hydrolases"/>
    <property type="match status" value="1"/>
</dbReference>
<evidence type="ECO:0000256" key="3">
    <source>
        <dbReference type="ARBA" id="ARBA00022475"/>
    </source>
</evidence>
<dbReference type="GO" id="GO:0016887">
    <property type="term" value="F:ATP hydrolysis activity"/>
    <property type="evidence" value="ECO:0007669"/>
    <property type="project" value="InterPro"/>
</dbReference>
<keyword evidence="7 9" id="KW-1133">Transmembrane helix</keyword>
<dbReference type="FunFam" id="3.40.50.300:FF:000221">
    <property type="entry name" value="Multidrug ABC transporter ATP-binding protein"/>
    <property type="match status" value="1"/>
</dbReference>
<evidence type="ECO:0000259" key="10">
    <source>
        <dbReference type="PROSITE" id="PS50893"/>
    </source>
</evidence>
<dbReference type="InterPro" id="IPR011527">
    <property type="entry name" value="ABC1_TM_dom"/>
</dbReference>
<dbReference type="SUPFAM" id="SSF90123">
    <property type="entry name" value="ABC transporter transmembrane region"/>
    <property type="match status" value="1"/>
</dbReference>
<dbReference type="PANTHER" id="PTHR43394">
    <property type="entry name" value="ATP-DEPENDENT PERMEASE MDL1, MITOCHONDRIAL"/>
    <property type="match status" value="1"/>
</dbReference>
<keyword evidence="2" id="KW-0813">Transport</keyword>
<feature type="transmembrane region" description="Helical" evidence="9">
    <location>
        <begin position="169"/>
        <end position="188"/>
    </location>
</feature>
<dbReference type="InterPro" id="IPR017871">
    <property type="entry name" value="ABC_transporter-like_CS"/>
</dbReference>
<feature type="transmembrane region" description="Helical" evidence="9">
    <location>
        <begin position="142"/>
        <end position="163"/>
    </location>
</feature>
<dbReference type="CDD" id="cd18552">
    <property type="entry name" value="ABC_6TM_MsbA_like"/>
    <property type="match status" value="1"/>
</dbReference>
<evidence type="ECO:0000256" key="8">
    <source>
        <dbReference type="ARBA" id="ARBA00023136"/>
    </source>
</evidence>
<dbReference type="Pfam" id="PF00005">
    <property type="entry name" value="ABC_tran"/>
    <property type="match status" value="1"/>
</dbReference>
<feature type="transmembrane region" description="Helical" evidence="9">
    <location>
        <begin position="65"/>
        <end position="84"/>
    </location>
</feature>
<dbReference type="AlphaFoldDB" id="A0A2Z6AWW7"/>
<dbReference type="Pfam" id="PF00664">
    <property type="entry name" value="ABC_membrane"/>
    <property type="match status" value="1"/>
</dbReference>
<evidence type="ECO:0000256" key="2">
    <source>
        <dbReference type="ARBA" id="ARBA00022448"/>
    </source>
</evidence>
<feature type="transmembrane region" description="Helical" evidence="9">
    <location>
        <begin position="259"/>
        <end position="278"/>
    </location>
</feature>
<dbReference type="InterPro" id="IPR003593">
    <property type="entry name" value="AAA+_ATPase"/>
</dbReference>